<reference evidence="1" key="2">
    <citation type="submission" date="2025-09" db="UniProtKB">
        <authorList>
            <consortium name="Ensembl"/>
        </authorList>
    </citation>
    <scope>IDENTIFICATION</scope>
</reference>
<dbReference type="STRING" id="48701.ENSPMEP00000027832"/>
<evidence type="ECO:0000313" key="1">
    <source>
        <dbReference type="Ensembl" id="ENSPMEP00000027832.1"/>
    </source>
</evidence>
<accession>A0A3B3YKH3</accession>
<keyword evidence="2" id="KW-1185">Reference proteome</keyword>
<protein>
    <submittedName>
        <fullName evidence="1">Uncharacterized protein</fullName>
    </submittedName>
</protein>
<sequence length="143" mass="16177">MLFISRQEEKESVYISHTLCERVGREVGGEEPNLKYNFVCDFFTATQAHVARAYRGAEGCDWRAGCGCVERSVKLEQINDDDRIFYITESKPFINTVISGLKENNGLKCAIFTGVHCHKGATLMMFDEAVIRNSMRDRPSSGR</sequence>
<dbReference type="AlphaFoldDB" id="A0A3B3YKH3"/>
<reference evidence="1" key="1">
    <citation type="submission" date="2025-08" db="UniProtKB">
        <authorList>
            <consortium name="Ensembl"/>
        </authorList>
    </citation>
    <scope>IDENTIFICATION</scope>
</reference>
<organism evidence="1 2">
    <name type="scientific">Poecilia mexicana</name>
    <dbReference type="NCBI Taxonomy" id="48701"/>
    <lineage>
        <taxon>Eukaryota</taxon>
        <taxon>Metazoa</taxon>
        <taxon>Chordata</taxon>
        <taxon>Craniata</taxon>
        <taxon>Vertebrata</taxon>
        <taxon>Euteleostomi</taxon>
        <taxon>Actinopterygii</taxon>
        <taxon>Neopterygii</taxon>
        <taxon>Teleostei</taxon>
        <taxon>Neoteleostei</taxon>
        <taxon>Acanthomorphata</taxon>
        <taxon>Ovalentaria</taxon>
        <taxon>Atherinomorphae</taxon>
        <taxon>Cyprinodontiformes</taxon>
        <taxon>Poeciliidae</taxon>
        <taxon>Poeciliinae</taxon>
        <taxon>Poecilia</taxon>
    </lineage>
</organism>
<proteinExistence type="predicted"/>
<dbReference type="Ensembl" id="ENSPMET00000031036.1">
    <property type="protein sequence ID" value="ENSPMEP00000027832.1"/>
    <property type="gene ID" value="ENSPMEG00000012510.1"/>
</dbReference>
<evidence type="ECO:0000313" key="2">
    <source>
        <dbReference type="Proteomes" id="UP000261480"/>
    </source>
</evidence>
<dbReference type="Proteomes" id="UP000261480">
    <property type="component" value="Unplaced"/>
</dbReference>
<name>A0A3B3YKH3_9TELE</name>